<dbReference type="GO" id="GO:0047661">
    <property type="term" value="F:amino-acid racemase activity"/>
    <property type="evidence" value="ECO:0007669"/>
    <property type="project" value="InterPro"/>
</dbReference>
<keyword evidence="3" id="KW-1185">Reference proteome</keyword>
<dbReference type="Gene3D" id="3.40.50.12500">
    <property type="match status" value="1"/>
</dbReference>
<dbReference type="AlphaFoldDB" id="A0A6P1YK30"/>
<dbReference type="PANTHER" id="PTHR28047">
    <property type="entry name" value="PROTEIN DCG1"/>
    <property type="match status" value="1"/>
</dbReference>
<name>A0A6P1YK30_9HYPH</name>
<protein>
    <submittedName>
        <fullName evidence="2">Asp/Glu/hydantoin racemase</fullName>
    </submittedName>
</protein>
<dbReference type="Pfam" id="PF01177">
    <property type="entry name" value="Asp_Glu_race"/>
    <property type="match status" value="1"/>
</dbReference>
<gene>
    <name evidence="2" type="ORF">G3A50_07235</name>
</gene>
<reference evidence="2 3" key="1">
    <citation type="submission" date="2020-02" db="EMBL/GenBank/DDBJ databases">
        <authorList>
            <person name="Li G."/>
        </authorList>
    </citation>
    <scope>NUCLEOTIDE SEQUENCE [LARGE SCALE GENOMIC DNA]</scope>
    <source>
        <strain evidence="2 3">DSM 102029</strain>
    </source>
</reference>
<dbReference type="Proteomes" id="UP000464751">
    <property type="component" value="Chromosome"/>
</dbReference>
<evidence type="ECO:0000313" key="2">
    <source>
        <dbReference type="EMBL" id="QIB33522.1"/>
    </source>
</evidence>
<proteinExistence type="inferred from homology"/>
<dbReference type="EMBL" id="CP048630">
    <property type="protein sequence ID" value="QIB33522.1"/>
    <property type="molecule type" value="Genomic_DNA"/>
</dbReference>
<sequence>MRILLINPNTSLAMTERMVESATRSLAPDIELVAMTADRGMPYIASRAEALLAGATTLEMIAQHHAGMDAVVIGAFGDPGLIAARELFDLPITAMAEAAMLTACMLGPRFGIVTFSPVMTAWYEDAVSLSGLNGRCAGIRVPDSGFGSIDRVQHELETELTELCCRAAVDDKADAVILAGAPLTGLAARIAERVPVPLVDPLDAAIGQAALLARLHTRPARAGRFARPGSKPATGITPALAAWIEHRVDLIEVPPAEM</sequence>
<accession>A0A6P1YK30</accession>
<dbReference type="InterPro" id="IPR015942">
    <property type="entry name" value="Asp/Glu/hydantoin_racemase"/>
</dbReference>
<organism evidence="2 3">
    <name type="scientific">Ancylobacter pratisalsi</name>
    <dbReference type="NCBI Taxonomy" id="1745854"/>
    <lineage>
        <taxon>Bacteria</taxon>
        <taxon>Pseudomonadati</taxon>
        <taxon>Pseudomonadota</taxon>
        <taxon>Alphaproteobacteria</taxon>
        <taxon>Hyphomicrobiales</taxon>
        <taxon>Xanthobacteraceae</taxon>
        <taxon>Ancylobacter</taxon>
    </lineage>
</organism>
<evidence type="ECO:0000313" key="3">
    <source>
        <dbReference type="Proteomes" id="UP000464751"/>
    </source>
</evidence>
<dbReference type="InterPro" id="IPR052186">
    <property type="entry name" value="Hydantoin_racemase-like"/>
</dbReference>
<dbReference type="PANTHER" id="PTHR28047:SF5">
    <property type="entry name" value="PROTEIN DCG1"/>
    <property type="match status" value="1"/>
</dbReference>
<comment type="similarity">
    <text evidence="1">Belongs to the HyuE racemase family.</text>
</comment>
<dbReference type="InterPro" id="IPR053714">
    <property type="entry name" value="Iso_Racemase_Enz_sf"/>
</dbReference>
<evidence type="ECO:0000256" key="1">
    <source>
        <dbReference type="ARBA" id="ARBA00038414"/>
    </source>
</evidence>
<dbReference type="RefSeq" id="WP_163074617.1">
    <property type="nucleotide sequence ID" value="NZ_CP048630.1"/>
</dbReference>
<dbReference type="KEGG" id="apra:G3A50_07235"/>